<feature type="compositionally biased region" description="Polar residues" evidence="1">
    <location>
        <begin position="1247"/>
        <end position="1265"/>
    </location>
</feature>
<evidence type="ECO:0000313" key="3">
    <source>
        <dbReference type="EMBL" id="EAR85988.2"/>
    </source>
</evidence>
<dbReference type="PANTHER" id="PTHR31398:SF0">
    <property type="entry name" value="MEIOTIC NUCLEAR DIVISION PROTEIN 1 HOMOLOG"/>
    <property type="match status" value="1"/>
</dbReference>
<feature type="transmembrane region" description="Helical" evidence="2">
    <location>
        <begin position="32"/>
        <end position="52"/>
    </location>
</feature>
<accession>Q22L29</accession>
<feature type="region of interest" description="Disordered" evidence="1">
    <location>
        <begin position="1224"/>
        <end position="1265"/>
    </location>
</feature>
<feature type="compositionally biased region" description="Low complexity" evidence="1">
    <location>
        <begin position="783"/>
        <end position="814"/>
    </location>
</feature>
<dbReference type="GO" id="GO:0007131">
    <property type="term" value="P:reciprocal meiotic recombination"/>
    <property type="evidence" value="ECO:0007669"/>
    <property type="project" value="TreeGrafter"/>
</dbReference>
<feature type="compositionally biased region" description="Low complexity" evidence="1">
    <location>
        <begin position="753"/>
        <end position="773"/>
    </location>
</feature>
<feature type="region of interest" description="Disordered" evidence="1">
    <location>
        <begin position="846"/>
        <end position="866"/>
    </location>
</feature>
<feature type="compositionally biased region" description="Polar residues" evidence="1">
    <location>
        <begin position="815"/>
        <end position="828"/>
    </location>
</feature>
<keyword evidence="2 3" id="KW-0812">Transmembrane</keyword>
<proteinExistence type="predicted"/>
<feature type="compositionally biased region" description="Basic and acidic residues" evidence="1">
    <location>
        <begin position="511"/>
        <end position="530"/>
    </location>
</feature>
<feature type="region of interest" description="Disordered" evidence="1">
    <location>
        <begin position="548"/>
        <end position="606"/>
    </location>
</feature>
<feature type="region of interest" description="Disordered" evidence="1">
    <location>
        <begin position="728"/>
        <end position="834"/>
    </location>
</feature>
<dbReference type="KEGG" id="tet:TTHERM_01013240"/>
<evidence type="ECO:0000256" key="1">
    <source>
        <dbReference type="SAM" id="MobiDB-lite"/>
    </source>
</evidence>
<keyword evidence="2" id="KW-0472">Membrane</keyword>
<organism evidence="3 4">
    <name type="scientific">Tetrahymena thermophila (strain SB210)</name>
    <dbReference type="NCBI Taxonomy" id="312017"/>
    <lineage>
        <taxon>Eukaryota</taxon>
        <taxon>Sar</taxon>
        <taxon>Alveolata</taxon>
        <taxon>Ciliophora</taxon>
        <taxon>Intramacronucleata</taxon>
        <taxon>Oligohymenophorea</taxon>
        <taxon>Hymenostomatida</taxon>
        <taxon>Tetrahymenina</taxon>
        <taxon>Tetrahymenidae</taxon>
        <taxon>Tetrahymena</taxon>
    </lineage>
</organism>
<protein>
    <submittedName>
        <fullName evidence="3">Transmembrane protein, putative</fullName>
    </submittedName>
</protein>
<keyword evidence="4" id="KW-1185">Reference proteome</keyword>
<feature type="compositionally biased region" description="Low complexity" evidence="1">
    <location>
        <begin position="1143"/>
        <end position="1159"/>
    </location>
</feature>
<evidence type="ECO:0000313" key="4">
    <source>
        <dbReference type="Proteomes" id="UP000009168"/>
    </source>
</evidence>
<feature type="compositionally biased region" description="Low complexity" evidence="1">
    <location>
        <begin position="1003"/>
        <end position="1019"/>
    </location>
</feature>
<dbReference type="HOGENOM" id="CLU_274021_0_0_1"/>
<dbReference type="Proteomes" id="UP000009168">
    <property type="component" value="Unassembled WGS sequence"/>
</dbReference>
<name>Q22L29_TETTS</name>
<feature type="compositionally biased region" description="Polar residues" evidence="1">
    <location>
        <begin position="728"/>
        <end position="742"/>
    </location>
</feature>
<dbReference type="PANTHER" id="PTHR31398">
    <property type="entry name" value="MEIOTIC NUCLEAR DIVISION PROTEIN 1 HOMOLOG"/>
    <property type="match status" value="1"/>
</dbReference>
<feature type="region of interest" description="Disordered" evidence="1">
    <location>
        <begin position="984"/>
        <end position="1019"/>
    </location>
</feature>
<dbReference type="RefSeq" id="XP_976583.2">
    <property type="nucleotide sequence ID" value="XM_971490.2"/>
</dbReference>
<gene>
    <name evidence="3" type="ORF">TTHERM_01013240</name>
</gene>
<evidence type="ECO:0000256" key="2">
    <source>
        <dbReference type="SAM" id="Phobius"/>
    </source>
</evidence>
<reference evidence="4" key="1">
    <citation type="journal article" date="2006" name="PLoS Biol.">
        <title>Macronuclear genome sequence of the ciliate Tetrahymena thermophila, a model eukaryote.</title>
        <authorList>
            <person name="Eisen J.A."/>
            <person name="Coyne R.S."/>
            <person name="Wu M."/>
            <person name="Wu D."/>
            <person name="Thiagarajan M."/>
            <person name="Wortman J.R."/>
            <person name="Badger J.H."/>
            <person name="Ren Q."/>
            <person name="Amedeo P."/>
            <person name="Jones K.M."/>
            <person name="Tallon L.J."/>
            <person name="Delcher A.L."/>
            <person name="Salzberg S.L."/>
            <person name="Silva J.C."/>
            <person name="Haas B.J."/>
            <person name="Majoros W.H."/>
            <person name="Farzad M."/>
            <person name="Carlton J.M."/>
            <person name="Smith R.K. Jr."/>
            <person name="Garg J."/>
            <person name="Pearlman R.E."/>
            <person name="Karrer K.M."/>
            <person name="Sun L."/>
            <person name="Manning G."/>
            <person name="Elde N.C."/>
            <person name="Turkewitz A.P."/>
            <person name="Asai D.J."/>
            <person name="Wilkes D.E."/>
            <person name="Wang Y."/>
            <person name="Cai H."/>
            <person name="Collins K."/>
            <person name="Stewart B.A."/>
            <person name="Lee S.R."/>
            <person name="Wilamowska K."/>
            <person name="Weinberg Z."/>
            <person name="Ruzzo W.L."/>
            <person name="Wloga D."/>
            <person name="Gaertig J."/>
            <person name="Frankel J."/>
            <person name="Tsao C.-C."/>
            <person name="Gorovsky M.A."/>
            <person name="Keeling P.J."/>
            <person name="Waller R.F."/>
            <person name="Patron N.J."/>
            <person name="Cherry J.M."/>
            <person name="Stover N.A."/>
            <person name="Krieger C.J."/>
            <person name="del Toro C."/>
            <person name="Ryder H.F."/>
            <person name="Williamson S.C."/>
            <person name="Barbeau R.A."/>
            <person name="Hamilton E.P."/>
            <person name="Orias E."/>
        </authorList>
    </citation>
    <scope>NUCLEOTIDE SEQUENCE [LARGE SCALE GENOMIC DNA]</scope>
    <source>
        <strain evidence="4">SB210</strain>
    </source>
</reference>
<feature type="region of interest" description="Disordered" evidence="1">
    <location>
        <begin position="1139"/>
        <end position="1177"/>
    </location>
</feature>
<feature type="compositionally biased region" description="Low complexity" evidence="1">
    <location>
        <begin position="1224"/>
        <end position="1241"/>
    </location>
</feature>
<sequence>MKEHLNYLRKIDMFGNRIELSYYKEKTHKTKFGGCLTVLLVLFSFLAIYYFGQEIVNKGSPNIKMEEDYLEDFFINQFFQSQQSDKFMLAIRILDYQQQVVYNNQIEVSALIYSIEIENQKEANQMNEQKYMKHIKLDRISCLEYSILSSVTNYEEFDFSELLCYRIQDGQLNDDQGVAKFDLLINLISNSSIQRGIVEIYYTDLALDVSMYNNPNINYLQKRIFSFEQGSQKRLPINLKKMVLNTDYGNVLTDYHTETYLVPCFQGEFEQFTQYLKDFQKNTVFSIEIQMDRKQIINYRTYLKLQDFLSSVGGIIKIFSLVFIFLSKKLTKLDFYMNLLNQIFNFEDPNEEKMKQNSENDSDEDVDEIIEGHQPHQIYTNKLSNDQNSNVKEVDKKQNFEKQINKSPKQQILQNGDFINDKRQNIHLGSDEQIKRKLSIENNKNLLAINKSESQIPLITAKFSSNNKEQITNNNLTTNILQHTETLIPLQLLQNPANNDQEFLFNNGITEEKQSDEKQSSESKENDQPKKGSLNIDLQILKDLEESQESKSNQLEKQVKRIQQSQRQNQINKDEENPDNDQQEQGDKEDNQKRNPSYKRRNAIPKNTQLISKFMHKVRLLLNNDQADAEQIETIKNKLNKKGNQYIQPENKPLKWGFFDYIQNLFWFGKARQKREQMKYCWRKVKERLNAVYIMQKLVELEKLKILLLDEHQLKLFDYLPKPMISLDVQSDQPNNSPLNRTQSKKSNEQSKNVSPTNPVQTPNNPNNTPVSQLNLENKQQPNQQRKSNSSGGNNNNNNNNNNNKTDSNNNQGNDLRQTGLNETQKSLSPPKRNKIITTCLGLFSNNQNKKERHRSQSLNNKDKLKKSTTTIQNKVQKNQNAFHQQWIQLNSHSTPVEKALHAMEAFEFIKNKQTKSAIDIKLVDMLDSRMKKCFDFQNAYVDQNNEENNHDISNNFSQFRQFFDGDNTIRDFLYPEQLDGVRKNRRARTAGPVSPKNGSAQNSLSNHFNNPSNSNNNSFNQSYMPFNNLNNLVNLNNVNTPIRRNFNGFYPNSNPFILTPNLNESGLDFSRYMNEFQQGQNYSSSHKSNYQNNFLAVNNYNNHTSYQPRNNNGLINRQRSNSPSSIMQAQMKNKFALKRQLSSISNSSNNQNIPNISNKSPKHQQTTVSNNKPSLFFRRLQTYDNNIQEEAYKNKNQPEQNNYQTQQKSYFCNYQQQQQLQASFNSQYHVSSGNSKKQNQGNGGSELSSPQKFEMDGSSSYDSHRQNINLYNQSASNIKPSHISHQYNNNLPSKNINLSVIESDLNTIEEDIPQENNTPTTISKNSNINESQIRKQMNTSLFQHCISNMVQSQNSPLKVTDALKKYNLNFQTMQHQEISNK</sequence>
<feature type="region of interest" description="Disordered" evidence="1">
    <location>
        <begin position="1102"/>
        <end position="1127"/>
    </location>
</feature>
<dbReference type="GO" id="GO:0005634">
    <property type="term" value="C:nucleus"/>
    <property type="evidence" value="ECO:0007669"/>
    <property type="project" value="TreeGrafter"/>
</dbReference>
<feature type="compositionally biased region" description="Low complexity" evidence="1">
    <location>
        <begin position="561"/>
        <end position="571"/>
    </location>
</feature>
<feature type="compositionally biased region" description="Polar residues" evidence="1">
    <location>
        <begin position="1164"/>
        <end position="1174"/>
    </location>
</feature>
<dbReference type="GeneID" id="7835864"/>
<feature type="region of interest" description="Disordered" evidence="1">
    <location>
        <begin position="511"/>
        <end position="534"/>
    </location>
</feature>
<dbReference type="InParanoid" id="Q22L29"/>
<dbReference type="EMBL" id="GG662865">
    <property type="protein sequence ID" value="EAR85988.2"/>
    <property type="molecule type" value="Genomic_DNA"/>
</dbReference>
<keyword evidence="2" id="KW-1133">Transmembrane helix</keyword>